<protein>
    <submittedName>
        <fullName evidence="1">Uncharacterized protein</fullName>
    </submittedName>
</protein>
<gene>
    <name evidence="1" type="ORF">CJU81_21945</name>
</gene>
<dbReference type="EMBL" id="NQKQ01000035">
    <property type="protein sequence ID" value="PAA05269.1"/>
    <property type="molecule type" value="Genomic_DNA"/>
</dbReference>
<dbReference type="RefSeq" id="WP_016779313.1">
    <property type="nucleotide sequence ID" value="NZ_CP064354.1"/>
</dbReference>
<evidence type="ECO:0000313" key="2">
    <source>
        <dbReference type="Proteomes" id="UP000215861"/>
    </source>
</evidence>
<dbReference type="GeneID" id="72390238"/>
<dbReference type="Proteomes" id="UP000215861">
    <property type="component" value="Unassembled WGS sequence"/>
</dbReference>
<reference evidence="1 2" key="1">
    <citation type="submission" date="2017-08" db="EMBL/GenBank/DDBJ databases">
        <title>Genomic and metabolic characterisation of spoilage-associated Pseudomonas species.</title>
        <authorList>
            <person name="Stanborough T."/>
            <person name="Fegan N."/>
            <person name="Powell S.M."/>
            <person name="Singh T."/>
            <person name="Tamplin M.L."/>
            <person name="Chandry P.S."/>
        </authorList>
    </citation>
    <scope>NUCLEOTIDE SEQUENCE [LARGE SCALE GENOMIC DNA]</scope>
    <source>
        <strain evidence="1 2">F1801</strain>
    </source>
</reference>
<name>A0A267BFX9_PSEFR</name>
<organism evidence="1 2">
    <name type="scientific">Pseudomonas fragi</name>
    <dbReference type="NCBI Taxonomy" id="296"/>
    <lineage>
        <taxon>Bacteria</taxon>
        <taxon>Pseudomonadati</taxon>
        <taxon>Pseudomonadota</taxon>
        <taxon>Gammaproteobacteria</taxon>
        <taxon>Pseudomonadales</taxon>
        <taxon>Pseudomonadaceae</taxon>
        <taxon>Pseudomonas</taxon>
    </lineage>
</organism>
<accession>A0A267BFX9</accession>
<dbReference type="AlphaFoldDB" id="A0A267BFX9"/>
<comment type="caution">
    <text evidence="1">The sequence shown here is derived from an EMBL/GenBank/DDBJ whole genome shotgun (WGS) entry which is preliminary data.</text>
</comment>
<proteinExistence type="predicted"/>
<evidence type="ECO:0000313" key="1">
    <source>
        <dbReference type="EMBL" id="PAA05269.1"/>
    </source>
</evidence>
<sequence>MIYLKLIVVFPYGWPSCKPRQVKIQKKSEHIRSRRNQNRQPLDAMNFKSDDWAFAQEALVSPLFLRDHERGELVLSSVLIQLFSDIVYAEHGGRIHHRSGIVGQDMRPCPRSHLAVA</sequence>